<comment type="caution">
    <text evidence="3">The sequence shown here is derived from an EMBL/GenBank/DDBJ whole genome shotgun (WGS) entry which is preliminary data.</text>
</comment>
<name>A0A9D1SZR8_9FIRM</name>
<reference evidence="3" key="1">
    <citation type="submission" date="2020-10" db="EMBL/GenBank/DDBJ databases">
        <authorList>
            <person name="Gilroy R."/>
        </authorList>
    </citation>
    <scope>NUCLEOTIDE SEQUENCE</scope>
    <source>
        <strain evidence="3">4920</strain>
    </source>
</reference>
<feature type="domain" description="DUF4097" evidence="2">
    <location>
        <begin position="43"/>
        <end position="173"/>
    </location>
</feature>
<proteinExistence type="predicted"/>
<evidence type="ECO:0000313" key="3">
    <source>
        <dbReference type="EMBL" id="HIV02021.1"/>
    </source>
</evidence>
<dbReference type="Proteomes" id="UP000886743">
    <property type="component" value="Unassembled WGS sequence"/>
</dbReference>
<accession>A0A9D1SZR8</accession>
<dbReference type="EMBL" id="DVOF01000010">
    <property type="protein sequence ID" value="HIV02021.1"/>
    <property type="molecule type" value="Genomic_DNA"/>
</dbReference>
<organism evidence="3 4">
    <name type="scientific">Candidatus Aphodoplasma excrementigallinarum</name>
    <dbReference type="NCBI Taxonomy" id="2840673"/>
    <lineage>
        <taxon>Bacteria</taxon>
        <taxon>Bacillati</taxon>
        <taxon>Bacillota</taxon>
        <taxon>Clostridia</taxon>
        <taxon>Eubacteriales</taxon>
        <taxon>Candidatus Aphodoplasma</taxon>
    </lineage>
</organism>
<sequence>MKKAAAFILCIVTGLMLFAGCSGEGEESSFAQKSYTADAAQVQAVEINVIDRKIELEPSSDGQITVDYYESDKEAYDIAVTEEGTLTISCKNSKEWSDYIGGKAAEEYRVIRLHVPEGALASLGITTTNEDVSLPAMTLQDSLRVDVNNGNIDLERLDVGSAVSLTAKNGSVTGTVVGGYDDFTVTSDIKKGESNLPKQAGNGQKTLDVSVNNGDIELEFQK</sequence>
<evidence type="ECO:0000313" key="4">
    <source>
        <dbReference type="Proteomes" id="UP000886743"/>
    </source>
</evidence>
<dbReference type="AlphaFoldDB" id="A0A9D1SZR8"/>
<evidence type="ECO:0000256" key="1">
    <source>
        <dbReference type="SAM" id="SignalP"/>
    </source>
</evidence>
<feature type="signal peptide" evidence="1">
    <location>
        <begin position="1"/>
        <end position="19"/>
    </location>
</feature>
<feature type="chain" id="PRO_5038516256" evidence="1">
    <location>
        <begin position="20"/>
        <end position="222"/>
    </location>
</feature>
<dbReference type="Pfam" id="PF13349">
    <property type="entry name" value="DUF4097"/>
    <property type="match status" value="1"/>
</dbReference>
<keyword evidence="1" id="KW-0732">Signal</keyword>
<reference evidence="3" key="2">
    <citation type="journal article" date="2021" name="PeerJ">
        <title>Extensive microbial diversity within the chicken gut microbiome revealed by metagenomics and culture.</title>
        <authorList>
            <person name="Gilroy R."/>
            <person name="Ravi A."/>
            <person name="Getino M."/>
            <person name="Pursley I."/>
            <person name="Horton D.L."/>
            <person name="Alikhan N.F."/>
            <person name="Baker D."/>
            <person name="Gharbi K."/>
            <person name="Hall N."/>
            <person name="Watson M."/>
            <person name="Adriaenssens E.M."/>
            <person name="Foster-Nyarko E."/>
            <person name="Jarju S."/>
            <person name="Secka A."/>
            <person name="Antonio M."/>
            <person name="Oren A."/>
            <person name="Chaudhuri R.R."/>
            <person name="La Ragione R."/>
            <person name="Hildebrand F."/>
            <person name="Pallen M.J."/>
        </authorList>
    </citation>
    <scope>NUCLEOTIDE SEQUENCE</scope>
    <source>
        <strain evidence="3">4920</strain>
    </source>
</reference>
<dbReference type="PROSITE" id="PS51257">
    <property type="entry name" value="PROKAR_LIPOPROTEIN"/>
    <property type="match status" value="1"/>
</dbReference>
<evidence type="ECO:0000259" key="2">
    <source>
        <dbReference type="Pfam" id="PF13349"/>
    </source>
</evidence>
<protein>
    <submittedName>
        <fullName evidence="3">DUF4097 family beta strand repeat protein</fullName>
    </submittedName>
</protein>
<dbReference type="InterPro" id="IPR025164">
    <property type="entry name" value="Toastrack_DUF4097"/>
</dbReference>
<gene>
    <name evidence="3" type="ORF">IAC74_00495</name>
</gene>